<dbReference type="EMBL" id="CP063213">
    <property type="protein sequence ID" value="QOR46032.1"/>
    <property type="molecule type" value="Genomic_DNA"/>
</dbReference>
<gene>
    <name evidence="5" type="primary">glpB</name>
    <name evidence="5" type="ORF">INS88_02075</name>
</gene>
<dbReference type="NCBIfam" id="TIGR03378">
    <property type="entry name" value="glycerol3P_GlpB"/>
    <property type="match status" value="1"/>
</dbReference>
<proteinExistence type="predicted"/>
<evidence type="ECO:0000256" key="1">
    <source>
        <dbReference type="ARBA" id="ARBA00022630"/>
    </source>
</evidence>
<dbReference type="GO" id="GO:0004368">
    <property type="term" value="F:glycerol-3-phosphate dehydrogenase (quinone) activity"/>
    <property type="evidence" value="ECO:0007669"/>
    <property type="project" value="UniProtKB-EC"/>
</dbReference>
<dbReference type="InterPro" id="IPR036188">
    <property type="entry name" value="FAD/NAD-bd_sf"/>
</dbReference>
<dbReference type="Gene3D" id="3.50.50.60">
    <property type="entry name" value="FAD/NAD(P)-binding domain"/>
    <property type="match status" value="2"/>
</dbReference>
<dbReference type="GO" id="GO:0009331">
    <property type="term" value="C:glycerol-3-phosphate dehydrogenase (FAD) complex"/>
    <property type="evidence" value="ECO:0007669"/>
    <property type="project" value="InterPro"/>
</dbReference>
<keyword evidence="2" id="KW-0288">FMN</keyword>
<evidence type="ECO:0000313" key="5">
    <source>
        <dbReference type="EMBL" id="QOR46032.1"/>
    </source>
</evidence>
<name>A0A7M1QV67_9ACTO</name>
<dbReference type="InterPro" id="IPR003953">
    <property type="entry name" value="FAD-dep_OxRdtase_2_FAD-bd"/>
</dbReference>
<dbReference type="NCBIfam" id="NF003724">
    <property type="entry name" value="PRK05329.2-3"/>
    <property type="match status" value="1"/>
</dbReference>
<keyword evidence="6" id="KW-1185">Reference proteome</keyword>
<keyword evidence="1" id="KW-0285">Flavoprotein</keyword>
<accession>A0A7M1QV67</accession>
<evidence type="ECO:0000256" key="3">
    <source>
        <dbReference type="ARBA" id="ARBA00023002"/>
    </source>
</evidence>
<evidence type="ECO:0000256" key="2">
    <source>
        <dbReference type="ARBA" id="ARBA00022643"/>
    </source>
</evidence>
<dbReference type="Proteomes" id="UP000595053">
    <property type="component" value="Chromosome"/>
</dbReference>
<reference evidence="5 6" key="1">
    <citation type="submission" date="2020-10" db="EMBL/GenBank/DDBJ databases">
        <title>Trueperella pecoris sp. nov. isolated from bovine and porcine specimens.</title>
        <authorList>
            <person name="Schoenecker L."/>
            <person name="Schnydrig P."/>
            <person name="Brodard I."/>
            <person name="Thomann A."/>
            <person name="Hemphill A."/>
            <person name="Rodriguez-Campos S."/>
            <person name="Perreten V."/>
            <person name="Jores J."/>
            <person name="Kittl S."/>
        </authorList>
    </citation>
    <scope>NUCLEOTIDE SEQUENCE [LARGE SCALE GENOMIC DNA]</scope>
    <source>
        <strain evidence="5 6">15A0121</strain>
    </source>
</reference>
<dbReference type="AlphaFoldDB" id="A0A7M1QV67"/>
<protein>
    <submittedName>
        <fullName evidence="5">Glycerol-3-phosphate dehydrogenase subunit GlpB</fullName>
        <ecNumber evidence="5">1.1.5.3</ecNumber>
    </submittedName>
</protein>
<evidence type="ECO:0000313" key="6">
    <source>
        <dbReference type="Proteomes" id="UP000595053"/>
    </source>
</evidence>
<dbReference type="InterPro" id="IPR009158">
    <property type="entry name" value="G3P_DH_GlpB_su"/>
</dbReference>
<dbReference type="EC" id="1.1.5.3" evidence="5"/>
<dbReference type="RefSeq" id="WP_197551445.1">
    <property type="nucleotide sequence ID" value="NZ_CP063213.1"/>
</dbReference>
<dbReference type="Pfam" id="PF00890">
    <property type="entry name" value="FAD_binding_2"/>
    <property type="match status" value="1"/>
</dbReference>
<keyword evidence="3 5" id="KW-0560">Oxidoreductase</keyword>
<sequence length="422" mass="44667">MRIIVIGTGLAGLTSALKLREAGHHVDIVTKGWGGLLLSSGTLDVYGWRKDGRPISEPYAAIDELVDAEPTHPYAAIGTDAVREGVDWLRSTTGLFAEADDHNVLIPTAIGAVRPTLAVQNTMVPALVEDAKKFLVVGIRQFRDFPAAFIADNLARTPLAKIEARSVTISVAPRKPEADSTGTTFARAFDGTAGLDGPATRDALVHELRAHVKDDETVLLPAILGFSPDAYAEISAELGVPVGEVPVPPPSIPGRRINDLLIQRCRDKRVDISLNAEVVGFEAEGKHVTALKVQRAGRVTTDKVDAVVYAGGGLESGAIHRDSYGEIRERVFDLPLAFLDAEDPETTGVTGNVVVDGKDIFGSGVSVNADMLALDGSEPAYDNLYCVGSLIGGARPWSEKSGEGIALGSAIAATRAILRKKD</sequence>
<feature type="domain" description="FAD-dependent oxidoreductase 2 FAD-binding" evidence="4">
    <location>
        <begin position="3"/>
        <end position="404"/>
    </location>
</feature>
<dbReference type="SUPFAM" id="SSF51905">
    <property type="entry name" value="FAD/NAD(P)-binding domain"/>
    <property type="match status" value="1"/>
</dbReference>
<evidence type="ECO:0000259" key="4">
    <source>
        <dbReference type="Pfam" id="PF00890"/>
    </source>
</evidence>
<organism evidence="5 6">
    <name type="scientific">Trueperella pecoris</name>
    <dbReference type="NCBI Taxonomy" id="2733571"/>
    <lineage>
        <taxon>Bacteria</taxon>
        <taxon>Bacillati</taxon>
        <taxon>Actinomycetota</taxon>
        <taxon>Actinomycetes</taxon>
        <taxon>Actinomycetales</taxon>
        <taxon>Actinomycetaceae</taxon>
        <taxon>Trueperella</taxon>
    </lineage>
</organism>
<dbReference type="PIRSF" id="PIRSF000141">
    <property type="entry name" value="Anaerobic_G3P_dh"/>
    <property type="match status" value="1"/>
</dbReference>